<dbReference type="PROSITE" id="PS00211">
    <property type="entry name" value="ABC_TRANSPORTER_1"/>
    <property type="match status" value="1"/>
</dbReference>
<dbReference type="GO" id="GO:0016887">
    <property type="term" value="F:ATP hydrolysis activity"/>
    <property type="evidence" value="ECO:0007669"/>
    <property type="project" value="InterPro"/>
</dbReference>
<dbReference type="EMBL" id="MBEW02000004">
    <property type="protein sequence ID" value="RDY21798.1"/>
    <property type="molecule type" value="Genomic_DNA"/>
</dbReference>
<dbReference type="PROSITE" id="PS50893">
    <property type="entry name" value="ABC_TRANSPORTER_2"/>
    <property type="match status" value="1"/>
</dbReference>
<dbReference type="InterPro" id="IPR027417">
    <property type="entry name" value="P-loop_NTPase"/>
</dbReference>
<comment type="similarity">
    <text evidence="2">Belongs to the ABC transporter superfamily.</text>
</comment>
<dbReference type="FunFam" id="3.40.50.300:FF:000016">
    <property type="entry name" value="Oligopeptide ABC transporter ATP-binding component"/>
    <property type="match status" value="1"/>
</dbReference>
<dbReference type="InterPro" id="IPR017871">
    <property type="entry name" value="ABC_transporter-like_CS"/>
</dbReference>
<dbReference type="Pfam" id="PF00005">
    <property type="entry name" value="ABC_tran"/>
    <property type="match status" value="1"/>
</dbReference>
<dbReference type="AlphaFoldDB" id="A0A371IMT9"/>
<evidence type="ECO:0000313" key="12">
    <source>
        <dbReference type="Proteomes" id="UP000093352"/>
    </source>
</evidence>
<dbReference type="PANTHER" id="PTHR43297:SF14">
    <property type="entry name" value="ATPASE AAA-TYPE CORE DOMAIN-CONTAINING PROTEIN"/>
    <property type="match status" value="1"/>
</dbReference>
<evidence type="ECO:0000256" key="1">
    <source>
        <dbReference type="ARBA" id="ARBA00004202"/>
    </source>
</evidence>
<keyword evidence="3" id="KW-0813">Transport</keyword>
<reference evidence="11 12" key="1">
    <citation type="journal article" date="2016" name="Genome Announc.">
        <title>Draft Genome Sequence of Criibacterium bergeronii gen. nov., sp. nov., Strain CCRI-22567T, Isolated from a Vaginal Sample from a Woman with Bacterial Vaginosis.</title>
        <authorList>
            <person name="Maheux A.F."/>
            <person name="Berube E."/>
            <person name="Boudreau D.K."/>
            <person name="Raymond F."/>
            <person name="Corbeil J."/>
            <person name="Roy P.H."/>
            <person name="Boissinot M."/>
            <person name="Omar R.F."/>
        </authorList>
    </citation>
    <scope>NUCLEOTIDE SEQUENCE [LARGE SCALE GENOMIC DNA]</scope>
    <source>
        <strain evidence="11 12">CCRI-22567</strain>
    </source>
</reference>
<sequence>MNKEIILDIKDLVVYYETDDGVVKAINGLDLQIEKKSTLGLVGETGAGKTTTALSILNLVPNPPGVIKSGEIFLDGEDVLKKSKEELEKMRGNEVAMIFQDPMTALNPVMTVGEQIAESLLLHNEISKEEAMTRAKKMLNLVGIADSRANDYPHQFSGGMRQRVVIAIALACSPKLLIADEPTTALDVTIQAQVLELMKELIVDTDMSMLLITHDLGVVAEVCDDVAVIYSGKVVEIGTSDDIFNHTLHPYTEGLFNSMPNLKQQGEDLEPIKGMMPDPMFLPEGCCFEPRCPYAFERCKREMPQLKKYSETHHCACFAYENPDFKLRRGNNE</sequence>
<dbReference type="InterPro" id="IPR003593">
    <property type="entry name" value="AAA+_ATPase"/>
</dbReference>
<dbReference type="SMART" id="SM00382">
    <property type="entry name" value="AAA"/>
    <property type="match status" value="1"/>
</dbReference>
<comment type="subcellular location">
    <subcellularLocation>
        <location evidence="1">Cell membrane</location>
        <topology evidence="1">Peripheral membrane protein</topology>
    </subcellularLocation>
</comment>
<dbReference type="InterPro" id="IPR050388">
    <property type="entry name" value="ABC_Ni/Peptide_Import"/>
</dbReference>
<keyword evidence="5" id="KW-0997">Cell inner membrane</keyword>
<evidence type="ECO:0000256" key="3">
    <source>
        <dbReference type="ARBA" id="ARBA00022448"/>
    </source>
</evidence>
<keyword evidence="4" id="KW-1003">Cell membrane</keyword>
<dbReference type="GO" id="GO:0005886">
    <property type="term" value="C:plasma membrane"/>
    <property type="evidence" value="ECO:0007669"/>
    <property type="project" value="UniProtKB-SubCell"/>
</dbReference>
<dbReference type="InterPro" id="IPR003439">
    <property type="entry name" value="ABC_transporter-like_ATP-bd"/>
</dbReference>
<evidence type="ECO:0000313" key="11">
    <source>
        <dbReference type="EMBL" id="RDY21798.1"/>
    </source>
</evidence>
<keyword evidence="7 11" id="KW-0067">ATP-binding</keyword>
<evidence type="ECO:0000259" key="10">
    <source>
        <dbReference type="PROSITE" id="PS50893"/>
    </source>
</evidence>
<organism evidence="11 12">
    <name type="scientific">Criibacterium bergeronii</name>
    <dbReference type="NCBI Taxonomy" id="1871336"/>
    <lineage>
        <taxon>Bacteria</taxon>
        <taxon>Bacillati</taxon>
        <taxon>Bacillota</taxon>
        <taxon>Clostridia</taxon>
        <taxon>Peptostreptococcales</taxon>
        <taxon>Filifactoraceae</taxon>
        <taxon>Criibacterium</taxon>
    </lineage>
</organism>
<evidence type="ECO:0000256" key="5">
    <source>
        <dbReference type="ARBA" id="ARBA00022519"/>
    </source>
</evidence>
<dbReference type="Gene3D" id="3.40.50.300">
    <property type="entry name" value="P-loop containing nucleotide triphosphate hydrolases"/>
    <property type="match status" value="1"/>
</dbReference>
<keyword evidence="9" id="KW-0472">Membrane</keyword>
<dbReference type="SUPFAM" id="SSF52540">
    <property type="entry name" value="P-loop containing nucleoside triphosphate hydrolases"/>
    <property type="match status" value="1"/>
</dbReference>
<proteinExistence type="inferred from homology"/>
<keyword evidence="12" id="KW-1185">Reference proteome</keyword>
<evidence type="ECO:0000256" key="2">
    <source>
        <dbReference type="ARBA" id="ARBA00005417"/>
    </source>
</evidence>
<protein>
    <submittedName>
        <fullName evidence="11">ABC transporter ATP-binding protein</fullName>
    </submittedName>
</protein>
<keyword evidence="6" id="KW-0547">Nucleotide-binding</keyword>
<feature type="domain" description="ABC transporter" evidence="10">
    <location>
        <begin position="7"/>
        <end position="256"/>
    </location>
</feature>
<dbReference type="PANTHER" id="PTHR43297">
    <property type="entry name" value="OLIGOPEPTIDE TRANSPORT ATP-BINDING PROTEIN APPD"/>
    <property type="match status" value="1"/>
</dbReference>
<dbReference type="RefSeq" id="WP_068912603.1">
    <property type="nucleotide sequence ID" value="NZ_MBEW02000004.1"/>
</dbReference>
<keyword evidence="8" id="KW-1278">Translocase</keyword>
<name>A0A371IMT9_9FIRM</name>
<accession>A0A371IMT9</accession>
<dbReference type="Pfam" id="PF08352">
    <property type="entry name" value="oligo_HPY"/>
    <property type="match status" value="1"/>
</dbReference>
<gene>
    <name evidence="11" type="ORF">BBG48_002925</name>
</gene>
<evidence type="ECO:0000256" key="8">
    <source>
        <dbReference type="ARBA" id="ARBA00022967"/>
    </source>
</evidence>
<dbReference type="GO" id="GO:0005524">
    <property type="term" value="F:ATP binding"/>
    <property type="evidence" value="ECO:0007669"/>
    <property type="project" value="UniProtKB-KW"/>
</dbReference>
<dbReference type="STRING" id="1871336.BBG48_02760"/>
<dbReference type="CDD" id="cd03257">
    <property type="entry name" value="ABC_NikE_OppD_transporters"/>
    <property type="match status" value="1"/>
</dbReference>
<dbReference type="NCBIfam" id="TIGR01727">
    <property type="entry name" value="oligo_HPY"/>
    <property type="match status" value="1"/>
</dbReference>
<dbReference type="Proteomes" id="UP000093352">
    <property type="component" value="Unassembled WGS sequence"/>
</dbReference>
<evidence type="ECO:0000256" key="9">
    <source>
        <dbReference type="ARBA" id="ARBA00023136"/>
    </source>
</evidence>
<evidence type="ECO:0000256" key="4">
    <source>
        <dbReference type="ARBA" id="ARBA00022475"/>
    </source>
</evidence>
<evidence type="ECO:0000256" key="7">
    <source>
        <dbReference type="ARBA" id="ARBA00022840"/>
    </source>
</evidence>
<dbReference type="InterPro" id="IPR013563">
    <property type="entry name" value="Oligopep_ABC_C"/>
</dbReference>
<dbReference type="GO" id="GO:0015833">
    <property type="term" value="P:peptide transport"/>
    <property type="evidence" value="ECO:0007669"/>
    <property type="project" value="InterPro"/>
</dbReference>
<evidence type="ECO:0000256" key="6">
    <source>
        <dbReference type="ARBA" id="ARBA00022741"/>
    </source>
</evidence>
<comment type="caution">
    <text evidence="11">The sequence shown here is derived from an EMBL/GenBank/DDBJ whole genome shotgun (WGS) entry which is preliminary data.</text>
</comment>